<dbReference type="OrthoDB" id="11970at2"/>
<accession>A0A3D8PNI6</accession>
<reference evidence="2" key="1">
    <citation type="submission" date="2017-11" db="EMBL/GenBank/DDBJ databases">
        <authorList>
            <person name="Zhu W."/>
        </authorList>
    </citation>
    <scope>NUCLEOTIDE SEQUENCE [LARGE SCALE GENOMIC DNA]</scope>
    <source>
        <strain evidence="2">CAU 1183</strain>
    </source>
</reference>
<proteinExistence type="predicted"/>
<dbReference type="Proteomes" id="UP000257143">
    <property type="component" value="Unassembled WGS sequence"/>
</dbReference>
<sequence>MHKYRDGIIHRERRERALQQVFILTPTKDEQAELMRYFDEDFYKKYRMGAVQLVPGEYLDGLKEKVRECIELLNNK</sequence>
<evidence type="ECO:0000313" key="1">
    <source>
        <dbReference type="EMBL" id="RDW17534.1"/>
    </source>
</evidence>
<gene>
    <name evidence="1" type="ORF">CWR48_13495</name>
</gene>
<name>A0A3D8PNI6_9BACI</name>
<dbReference type="AlphaFoldDB" id="A0A3D8PNI6"/>
<keyword evidence="2" id="KW-1185">Reference proteome</keyword>
<evidence type="ECO:0000313" key="2">
    <source>
        <dbReference type="Proteomes" id="UP000257143"/>
    </source>
</evidence>
<organism evidence="1 2">
    <name type="scientific">Oceanobacillus arenosus</name>
    <dbReference type="NCBI Taxonomy" id="1229153"/>
    <lineage>
        <taxon>Bacteria</taxon>
        <taxon>Bacillati</taxon>
        <taxon>Bacillota</taxon>
        <taxon>Bacilli</taxon>
        <taxon>Bacillales</taxon>
        <taxon>Bacillaceae</taxon>
        <taxon>Oceanobacillus</taxon>
    </lineage>
</organism>
<protein>
    <submittedName>
        <fullName evidence="1">Uncharacterized protein</fullName>
    </submittedName>
</protein>
<comment type="caution">
    <text evidence="1">The sequence shown here is derived from an EMBL/GenBank/DDBJ whole genome shotgun (WGS) entry which is preliminary data.</text>
</comment>
<dbReference type="EMBL" id="PIOC01000019">
    <property type="protein sequence ID" value="RDW17534.1"/>
    <property type="molecule type" value="Genomic_DNA"/>
</dbReference>
<dbReference type="RefSeq" id="WP_115773782.1">
    <property type="nucleotide sequence ID" value="NZ_PIOC01000019.1"/>
</dbReference>